<organism evidence="1 2">
    <name type="scientific">Musicola paradisiaca (strain Ech703)</name>
    <name type="common">Dickeya paradisiaca</name>
    <name type="synonym">Dickeya dadantii</name>
    <dbReference type="NCBI Taxonomy" id="579405"/>
    <lineage>
        <taxon>Bacteria</taxon>
        <taxon>Pseudomonadati</taxon>
        <taxon>Pseudomonadota</taxon>
        <taxon>Gammaproteobacteria</taxon>
        <taxon>Enterobacterales</taxon>
        <taxon>Pectobacteriaceae</taxon>
        <taxon>Musicola</taxon>
    </lineage>
</organism>
<dbReference type="AlphaFoldDB" id="C6C8U0"/>
<sequence length="225" mass="26433">MKDEILHSIEWNMTKINGFLEKIVTAPPPVELKRLKFYHGVYLESLFSLIDYMDEMDESISREIKYIMRNLGDDSLYYFRELHYAITHRGFDISTHSNIVENNVRLMTPECVLNRDGLPCPSPKENILLKSLLIFDMATRVAVLLKLSQLGCRYEKDREEDEYFESFLANINNAAIPGFVKGFIFDHRREVKEKIDSRELESSLIIRVKELLFPESMLNILKILY</sequence>
<dbReference type="Proteomes" id="UP000002734">
    <property type="component" value="Chromosome"/>
</dbReference>
<protein>
    <submittedName>
        <fullName evidence="1">Uncharacterized protein</fullName>
    </submittedName>
</protein>
<dbReference type="RefSeq" id="WP_012764130.1">
    <property type="nucleotide sequence ID" value="NC_012880.1"/>
</dbReference>
<reference evidence="1" key="1">
    <citation type="submission" date="2009-06" db="EMBL/GenBank/DDBJ databases">
        <title>Complete sequence of Dickeya dadantii Ech703.</title>
        <authorList>
            <consortium name="US DOE Joint Genome Institute"/>
            <person name="Lucas S."/>
            <person name="Copeland A."/>
            <person name="Lapidus A."/>
            <person name="Glavina del Rio T."/>
            <person name="Dalin E."/>
            <person name="Tice H."/>
            <person name="Bruce D."/>
            <person name="Goodwin L."/>
            <person name="Pitluck S."/>
            <person name="Chertkov O."/>
            <person name="Brettin T."/>
            <person name="Detter J.C."/>
            <person name="Han C."/>
            <person name="Larimer F."/>
            <person name="Land M."/>
            <person name="Hauser L."/>
            <person name="Kyrpides N."/>
            <person name="Mikhailova N."/>
            <person name="Balakrishnan V."/>
            <person name="Glasner J."/>
            <person name="Perna N.T."/>
        </authorList>
    </citation>
    <scope>NUCLEOTIDE SEQUENCE [LARGE SCALE GENOMIC DNA]</scope>
    <source>
        <strain evidence="1">Ech703</strain>
    </source>
</reference>
<evidence type="ECO:0000313" key="1">
    <source>
        <dbReference type="EMBL" id="ACS84311.1"/>
    </source>
</evidence>
<proteinExistence type="predicted"/>
<gene>
    <name evidence="1" type="ordered locus">Dd703_0500</name>
</gene>
<evidence type="ECO:0000313" key="2">
    <source>
        <dbReference type="Proteomes" id="UP000002734"/>
    </source>
</evidence>
<dbReference type="EMBL" id="CP001654">
    <property type="protein sequence ID" value="ACS84311.1"/>
    <property type="molecule type" value="Genomic_DNA"/>
</dbReference>
<dbReference type="HOGENOM" id="CLU_1228318_0_0_6"/>
<name>C6C8U0_MUSP7</name>
<accession>C6C8U0</accession>
<dbReference type="KEGG" id="dda:Dd703_0500"/>
<keyword evidence="2" id="KW-1185">Reference proteome</keyword>